<keyword evidence="3" id="KW-1185">Reference proteome</keyword>
<feature type="compositionally biased region" description="Polar residues" evidence="1">
    <location>
        <begin position="28"/>
        <end position="56"/>
    </location>
</feature>
<proteinExistence type="predicted"/>
<reference evidence="2" key="1">
    <citation type="submission" date="2020-03" db="EMBL/GenBank/DDBJ databases">
        <authorList>
            <person name="Weist P."/>
        </authorList>
    </citation>
    <scope>NUCLEOTIDE SEQUENCE</scope>
</reference>
<accession>A0A9N7U1Q0</accession>
<evidence type="ECO:0000313" key="3">
    <source>
        <dbReference type="Proteomes" id="UP001153269"/>
    </source>
</evidence>
<comment type="caution">
    <text evidence="2">The sequence shown here is derived from an EMBL/GenBank/DDBJ whole genome shotgun (WGS) entry which is preliminary data.</text>
</comment>
<organism evidence="2 3">
    <name type="scientific">Pleuronectes platessa</name>
    <name type="common">European plaice</name>
    <dbReference type="NCBI Taxonomy" id="8262"/>
    <lineage>
        <taxon>Eukaryota</taxon>
        <taxon>Metazoa</taxon>
        <taxon>Chordata</taxon>
        <taxon>Craniata</taxon>
        <taxon>Vertebrata</taxon>
        <taxon>Euteleostomi</taxon>
        <taxon>Actinopterygii</taxon>
        <taxon>Neopterygii</taxon>
        <taxon>Teleostei</taxon>
        <taxon>Neoteleostei</taxon>
        <taxon>Acanthomorphata</taxon>
        <taxon>Carangaria</taxon>
        <taxon>Pleuronectiformes</taxon>
        <taxon>Pleuronectoidei</taxon>
        <taxon>Pleuronectidae</taxon>
        <taxon>Pleuronectes</taxon>
    </lineage>
</organism>
<evidence type="ECO:0000256" key="1">
    <source>
        <dbReference type="SAM" id="MobiDB-lite"/>
    </source>
</evidence>
<feature type="region of interest" description="Disordered" evidence="1">
    <location>
        <begin position="118"/>
        <end position="145"/>
    </location>
</feature>
<feature type="compositionally biased region" description="Low complexity" evidence="1">
    <location>
        <begin position="134"/>
        <end position="145"/>
    </location>
</feature>
<evidence type="ECO:0000313" key="2">
    <source>
        <dbReference type="EMBL" id="CAB1422890.1"/>
    </source>
</evidence>
<protein>
    <submittedName>
        <fullName evidence="2">Uncharacterized protein</fullName>
    </submittedName>
</protein>
<feature type="compositionally biased region" description="Basic residues" evidence="1">
    <location>
        <begin position="123"/>
        <end position="133"/>
    </location>
</feature>
<dbReference type="EMBL" id="CADEAL010000619">
    <property type="protein sequence ID" value="CAB1422890.1"/>
    <property type="molecule type" value="Genomic_DNA"/>
</dbReference>
<sequence length="145" mass="16144">HQSKFPVVSLGVRHSPARASFQPVAFPRNSSTVTPPRTSATSLKLPSRSHATSSCSLAHPLPHPSRQAQHKGFPILHTPTAPPPFYPFHKPLVYIHSYPANTFPLNARRWHDAVQHRDGPLKPVHHHHPHHHPAQTTPPLHCAQT</sequence>
<feature type="region of interest" description="Disordered" evidence="1">
    <location>
        <begin position="26"/>
        <end position="70"/>
    </location>
</feature>
<gene>
    <name evidence="2" type="ORF">PLEPLA_LOCUS10808</name>
</gene>
<feature type="non-terminal residue" evidence="2">
    <location>
        <position position="1"/>
    </location>
</feature>
<dbReference type="AlphaFoldDB" id="A0A9N7U1Q0"/>
<dbReference type="Proteomes" id="UP001153269">
    <property type="component" value="Unassembled WGS sequence"/>
</dbReference>
<name>A0A9N7U1Q0_PLEPL</name>